<keyword evidence="1" id="KW-0560">Oxidoreductase</keyword>
<dbReference type="PANTHER" id="PTHR10366:SF369">
    <property type="entry name" value="CINNAMOYL-COA REDUCTASE-LIKE PROTEIN"/>
    <property type="match status" value="1"/>
</dbReference>
<dbReference type="InterPro" id="IPR050425">
    <property type="entry name" value="NAD(P)_dehydrat-like"/>
</dbReference>
<sequence>MEQQGTREDKIPHVMSTNCTGCQEEYLNFYMGSVHVKDVALAHILLYESPSASGRHLCVESIAHWSDFAAKVAQLYPEYKVPSFPSDTQPGLLRAKNPSKKLIDMGMQFTPLERIIEDSVECLKSKGYI</sequence>
<dbReference type="AlphaFoldDB" id="A0A843TTM6"/>
<dbReference type="PANTHER" id="PTHR10366">
    <property type="entry name" value="NAD DEPENDENT EPIMERASE/DEHYDRATASE"/>
    <property type="match status" value="1"/>
</dbReference>
<dbReference type="EMBL" id="NMUH01000227">
    <property type="protein sequence ID" value="MQL74908.1"/>
    <property type="molecule type" value="Genomic_DNA"/>
</dbReference>
<keyword evidence="3" id="KW-1185">Reference proteome</keyword>
<dbReference type="OrthoDB" id="2735536at2759"/>
<protein>
    <submittedName>
        <fullName evidence="2">Uncharacterized protein</fullName>
    </submittedName>
</protein>
<dbReference type="Gene3D" id="3.40.50.720">
    <property type="entry name" value="NAD(P)-binding Rossmann-like Domain"/>
    <property type="match status" value="1"/>
</dbReference>
<evidence type="ECO:0000313" key="2">
    <source>
        <dbReference type="EMBL" id="MQL74908.1"/>
    </source>
</evidence>
<reference evidence="2" key="1">
    <citation type="submission" date="2017-07" db="EMBL/GenBank/DDBJ databases">
        <title>Taro Niue Genome Assembly and Annotation.</title>
        <authorList>
            <person name="Atibalentja N."/>
            <person name="Keating K."/>
            <person name="Fields C.J."/>
        </authorList>
    </citation>
    <scope>NUCLEOTIDE SEQUENCE</scope>
    <source>
        <strain evidence="2">Niue_2</strain>
        <tissue evidence="2">Leaf</tissue>
    </source>
</reference>
<dbReference type="InterPro" id="IPR036291">
    <property type="entry name" value="NAD(P)-bd_dom_sf"/>
</dbReference>
<evidence type="ECO:0000313" key="3">
    <source>
        <dbReference type="Proteomes" id="UP000652761"/>
    </source>
</evidence>
<gene>
    <name evidence="2" type="ORF">Taro_007283</name>
</gene>
<proteinExistence type="predicted"/>
<evidence type="ECO:0000256" key="1">
    <source>
        <dbReference type="ARBA" id="ARBA00023002"/>
    </source>
</evidence>
<accession>A0A843TTM6</accession>
<dbReference type="SUPFAM" id="SSF51735">
    <property type="entry name" value="NAD(P)-binding Rossmann-fold domains"/>
    <property type="match status" value="1"/>
</dbReference>
<dbReference type="GO" id="GO:0016616">
    <property type="term" value="F:oxidoreductase activity, acting on the CH-OH group of donors, NAD or NADP as acceptor"/>
    <property type="evidence" value="ECO:0007669"/>
    <property type="project" value="TreeGrafter"/>
</dbReference>
<feature type="non-terminal residue" evidence="2">
    <location>
        <position position="129"/>
    </location>
</feature>
<comment type="caution">
    <text evidence="2">The sequence shown here is derived from an EMBL/GenBank/DDBJ whole genome shotgun (WGS) entry which is preliminary data.</text>
</comment>
<dbReference type="Proteomes" id="UP000652761">
    <property type="component" value="Unassembled WGS sequence"/>
</dbReference>
<name>A0A843TTM6_COLES</name>
<organism evidence="2 3">
    <name type="scientific">Colocasia esculenta</name>
    <name type="common">Wild taro</name>
    <name type="synonym">Arum esculentum</name>
    <dbReference type="NCBI Taxonomy" id="4460"/>
    <lineage>
        <taxon>Eukaryota</taxon>
        <taxon>Viridiplantae</taxon>
        <taxon>Streptophyta</taxon>
        <taxon>Embryophyta</taxon>
        <taxon>Tracheophyta</taxon>
        <taxon>Spermatophyta</taxon>
        <taxon>Magnoliopsida</taxon>
        <taxon>Liliopsida</taxon>
        <taxon>Araceae</taxon>
        <taxon>Aroideae</taxon>
        <taxon>Colocasieae</taxon>
        <taxon>Colocasia</taxon>
    </lineage>
</organism>